<organism evidence="1">
    <name type="scientific">Arundo donax</name>
    <name type="common">Giant reed</name>
    <name type="synonym">Donax arundinaceus</name>
    <dbReference type="NCBI Taxonomy" id="35708"/>
    <lineage>
        <taxon>Eukaryota</taxon>
        <taxon>Viridiplantae</taxon>
        <taxon>Streptophyta</taxon>
        <taxon>Embryophyta</taxon>
        <taxon>Tracheophyta</taxon>
        <taxon>Spermatophyta</taxon>
        <taxon>Magnoliopsida</taxon>
        <taxon>Liliopsida</taxon>
        <taxon>Poales</taxon>
        <taxon>Poaceae</taxon>
        <taxon>PACMAD clade</taxon>
        <taxon>Arundinoideae</taxon>
        <taxon>Arundineae</taxon>
        <taxon>Arundo</taxon>
    </lineage>
</organism>
<dbReference type="EMBL" id="GBRH01253574">
    <property type="protein sequence ID" value="JAD44321.1"/>
    <property type="molecule type" value="Transcribed_RNA"/>
</dbReference>
<reference evidence="1" key="1">
    <citation type="submission" date="2014-09" db="EMBL/GenBank/DDBJ databases">
        <authorList>
            <person name="Magalhaes I.L.F."/>
            <person name="Oliveira U."/>
            <person name="Santos F.R."/>
            <person name="Vidigal T.H.D.A."/>
            <person name="Brescovit A.D."/>
            <person name="Santos A.J."/>
        </authorList>
    </citation>
    <scope>NUCLEOTIDE SEQUENCE</scope>
    <source>
        <tissue evidence="1">Shoot tissue taken approximately 20 cm above the soil surface</tissue>
    </source>
</reference>
<protein>
    <submittedName>
        <fullName evidence="1">Uncharacterized protein</fullName>
    </submittedName>
</protein>
<proteinExistence type="predicted"/>
<dbReference type="AlphaFoldDB" id="A0A0A8ZZQ1"/>
<evidence type="ECO:0000313" key="1">
    <source>
        <dbReference type="EMBL" id="JAD44321.1"/>
    </source>
</evidence>
<reference evidence="1" key="2">
    <citation type="journal article" date="2015" name="Data Brief">
        <title>Shoot transcriptome of the giant reed, Arundo donax.</title>
        <authorList>
            <person name="Barrero R.A."/>
            <person name="Guerrero F.D."/>
            <person name="Moolhuijzen P."/>
            <person name="Goolsby J.A."/>
            <person name="Tidwell J."/>
            <person name="Bellgard S.E."/>
            <person name="Bellgard M.I."/>
        </authorList>
    </citation>
    <scope>NUCLEOTIDE SEQUENCE</scope>
    <source>
        <tissue evidence="1">Shoot tissue taken approximately 20 cm above the soil surface</tissue>
    </source>
</reference>
<accession>A0A0A8ZZQ1</accession>
<name>A0A0A8ZZQ1_ARUDO</name>
<sequence>MNKSHICEALTMKSPCHQNKHFHCLQYHPLHPHWRGCTHLHHYGLCLESSHWIYSHVYQSPLLRL</sequence>